<dbReference type="AlphaFoldDB" id="A0A1I2R4Y5"/>
<dbReference type="PANTHER" id="PTHR31689:SF0">
    <property type="entry name" value="DIAMINOPIMELATE EPIMERASE"/>
    <property type="match status" value="1"/>
</dbReference>
<evidence type="ECO:0000256" key="8">
    <source>
        <dbReference type="ARBA" id="ARBA00051712"/>
    </source>
</evidence>
<dbReference type="Gene3D" id="3.10.310.10">
    <property type="entry name" value="Diaminopimelate Epimerase, Chain A, domain 1"/>
    <property type="match status" value="2"/>
</dbReference>
<feature type="active site" evidence="10">
    <location>
        <position position="72"/>
    </location>
</feature>
<feature type="active site" description="Proton donor" evidence="9">
    <location>
        <position position="72"/>
    </location>
</feature>
<evidence type="ECO:0000256" key="2">
    <source>
        <dbReference type="ARBA" id="ARBA00010219"/>
    </source>
</evidence>
<keyword evidence="4 9" id="KW-0963">Cytoplasm</keyword>
<dbReference type="HAMAP" id="MF_00197">
    <property type="entry name" value="DAP_epimerase"/>
    <property type="match status" value="1"/>
</dbReference>
<feature type="binding site" evidence="9">
    <location>
        <position position="13"/>
    </location>
    <ligand>
        <name>substrate</name>
    </ligand>
</feature>
<comment type="subunit">
    <text evidence="9">Homodimer.</text>
</comment>
<feature type="binding site" evidence="9">
    <location>
        <position position="161"/>
    </location>
    <ligand>
        <name>substrate</name>
    </ligand>
</feature>
<feature type="site" description="Could be important to modulate the pK values of the two catalytic cysteine residues" evidence="9">
    <location>
        <position position="163"/>
    </location>
</feature>
<dbReference type="FunFam" id="3.10.310.10:FF:000004">
    <property type="entry name" value="Diaminopimelate epimerase"/>
    <property type="match status" value="1"/>
</dbReference>
<feature type="binding site" evidence="9">
    <location>
        <position position="63"/>
    </location>
    <ligand>
        <name>substrate</name>
    </ligand>
</feature>
<evidence type="ECO:0000256" key="4">
    <source>
        <dbReference type="ARBA" id="ARBA00022490"/>
    </source>
</evidence>
<keyword evidence="12" id="KW-1185">Reference proteome</keyword>
<evidence type="ECO:0000256" key="9">
    <source>
        <dbReference type="HAMAP-Rule" id="MF_00197"/>
    </source>
</evidence>
<evidence type="ECO:0000256" key="6">
    <source>
        <dbReference type="ARBA" id="ARBA00023154"/>
    </source>
</evidence>
<reference evidence="11 12" key="1">
    <citation type="submission" date="2016-10" db="EMBL/GenBank/DDBJ databases">
        <authorList>
            <person name="de Groot N.N."/>
        </authorList>
    </citation>
    <scope>NUCLEOTIDE SEQUENCE [LARGE SCALE GENOMIC DNA]</scope>
    <source>
        <strain evidence="11 12">DSM 44945</strain>
    </source>
</reference>
<dbReference type="STRING" id="201973.SAMN04488025_1277"/>
<dbReference type="NCBIfam" id="TIGR00652">
    <property type="entry name" value="DapF"/>
    <property type="match status" value="1"/>
</dbReference>
<comment type="pathway">
    <text evidence="1 9">Amino-acid biosynthesis; L-lysine biosynthesis via DAP pathway; DL-2,6-diaminopimelate from LL-2,6-diaminopimelate: step 1/1.</text>
</comment>
<comment type="caution">
    <text evidence="9">Lacks conserved residue(s) required for the propagation of feature annotation.</text>
</comment>
<feature type="binding site" evidence="9">
    <location>
        <begin position="212"/>
        <end position="213"/>
    </location>
    <ligand>
        <name>substrate</name>
    </ligand>
</feature>
<dbReference type="SUPFAM" id="SSF54506">
    <property type="entry name" value="Diaminopimelate epimerase-like"/>
    <property type="match status" value="2"/>
</dbReference>
<protein>
    <recommendedName>
        <fullName evidence="3 9">Diaminopimelate epimerase</fullName>
        <shortName evidence="9">DAP epimerase</shortName>
        <ecNumber evidence="3 9">5.1.1.7</ecNumber>
    </recommendedName>
    <alternativeName>
        <fullName evidence="9">PLP-independent amino acid racemase</fullName>
    </alternativeName>
</protein>
<dbReference type="Proteomes" id="UP000198661">
    <property type="component" value="Unassembled WGS sequence"/>
</dbReference>
<dbReference type="InterPro" id="IPR018510">
    <property type="entry name" value="DAP_epimerase_AS"/>
</dbReference>
<keyword evidence="5 9" id="KW-0028">Amino-acid biosynthesis</keyword>
<dbReference type="GO" id="GO:0009089">
    <property type="term" value="P:lysine biosynthetic process via diaminopimelate"/>
    <property type="evidence" value="ECO:0007669"/>
    <property type="project" value="UniProtKB-UniRule"/>
</dbReference>
<dbReference type="Pfam" id="PF01678">
    <property type="entry name" value="DAP_epimerase"/>
    <property type="match status" value="2"/>
</dbReference>
<keyword evidence="6 9" id="KW-0457">Lysine biosynthesis</keyword>
<dbReference type="PANTHER" id="PTHR31689">
    <property type="entry name" value="DIAMINOPIMELATE EPIMERASE, CHLOROPLASTIC"/>
    <property type="match status" value="1"/>
</dbReference>
<dbReference type="UniPathway" id="UPA00034">
    <property type="reaction ID" value="UER00025"/>
</dbReference>
<dbReference type="InterPro" id="IPR001653">
    <property type="entry name" value="DAP_epimerase_DapF"/>
</dbReference>
<organism evidence="11 12">
    <name type="scientific">Planifilum fulgidum</name>
    <dbReference type="NCBI Taxonomy" id="201973"/>
    <lineage>
        <taxon>Bacteria</taxon>
        <taxon>Bacillati</taxon>
        <taxon>Bacillota</taxon>
        <taxon>Bacilli</taxon>
        <taxon>Bacillales</taxon>
        <taxon>Thermoactinomycetaceae</taxon>
        <taxon>Planifilum</taxon>
    </lineage>
</organism>
<evidence type="ECO:0000256" key="7">
    <source>
        <dbReference type="ARBA" id="ARBA00023235"/>
    </source>
</evidence>
<comment type="subcellular location">
    <subcellularLocation>
        <location evidence="9">Cytoplasm</location>
    </subcellularLocation>
</comment>
<feature type="binding site" evidence="9">
    <location>
        <position position="194"/>
    </location>
    <ligand>
        <name>substrate</name>
    </ligand>
</feature>
<accession>A0A1I2R4Y5</accession>
<feature type="site" description="Could be important to modulate the pK values of the two catalytic cysteine residues" evidence="9">
    <location>
        <position position="212"/>
    </location>
</feature>
<dbReference type="RefSeq" id="WP_092039909.1">
    <property type="nucleotide sequence ID" value="NZ_FOOK01000027.1"/>
</dbReference>
<evidence type="ECO:0000313" key="12">
    <source>
        <dbReference type="Proteomes" id="UP000198661"/>
    </source>
</evidence>
<dbReference type="GO" id="GO:0005829">
    <property type="term" value="C:cytosol"/>
    <property type="evidence" value="ECO:0007669"/>
    <property type="project" value="TreeGrafter"/>
</dbReference>
<dbReference type="EC" id="5.1.1.7" evidence="3 9"/>
<evidence type="ECO:0000256" key="10">
    <source>
        <dbReference type="PROSITE-ProRule" id="PRU10125"/>
    </source>
</evidence>
<comment type="similarity">
    <text evidence="2 9">Belongs to the diaminopimelate epimerase family.</text>
</comment>
<evidence type="ECO:0000256" key="3">
    <source>
        <dbReference type="ARBA" id="ARBA00013080"/>
    </source>
</evidence>
<evidence type="ECO:0000256" key="1">
    <source>
        <dbReference type="ARBA" id="ARBA00005196"/>
    </source>
</evidence>
<feature type="active site" description="Proton acceptor" evidence="9">
    <location>
        <position position="221"/>
    </location>
</feature>
<keyword evidence="7 9" id="KW-0413">Isomerase</keyword>
<feature type="binding site" evidence="9">
    <location>
        <begin position="73"/>
        <end position="74"/>
    </location>
    <ligand>
        <name>substrate</name>
    </ligand>
</feature>
<evidence type="ECO:0000256" key="5">
    <source>
        <dbReference type="ARBA" id="ARBA00022605"/>
    </source>
</evidence>
<dbReference type="OrthoDB" id="9805408at2"/>
<sequence>MTWSFTKMQGLGNDFVVVSRSALPEDAPERARALCDRHFGVGADGLVFVLPSEKADVAMRIFNPDGTEAEQCGNAVRCVARYFFERISGEKRELTVETRAGLQRVGLEVSKGRVVAVCVDMGRPILKGREIPTAIDRERVVEEPLEVDGARFRFTAVSMGNPHAVVRVEDAPSFPVEKWGPRLETHPLFPRKTNVEFITVRSPREIDMRVWERGVGQTLACGSGACAAVVAAALAGKAEREATVHLLGGDLHIRWDEKSDHVFMTGPAEFVFEGKWPGPE</sequence>
<proteinExistence type="inferred from homology"/>
<dbReference type="EMBL" id="FOOK01000027">
    <property type="protein sequence ID" value="SFG33657.1"/>
    <property type="molecule type" value="Genomic_DNA"/>
</dbReference>
<feature type="binding site" evidence="9">
    <location>
        <begin position="222"/>
        <end position="223"/>
    </location>
    <ligand>
        <name>substrate</name>
    </ligand>
</feature>
<comment type="function">
    <text evidence="9">Catalyzes the stereoinversion of LL-2,6-diaminopimelate (L,L-DAP) to meso-diaminopimelate (meso-DAP), a precursor of L-lysine and an essential component of the bacterial peptidoglycan.</text>
</comment>
<dbReference type="GO" id="GO:0008837">
    <property type="term" value="F:diaminopimelate epimerase activity"/>
    <property type="evidence" value="ECO:0007669"/>
    <property type="project" value="UniProtKB-UniRule"/>
</dbReference>
<name>A0A1I2R4Y5_9BACL</name>
<dbReference type="PROSITE" id="PS01326">
    <property type="entry name" value="DAP_EPIMERASE"/>
    <property type="match status" value="1"/>
</dbReference>
<evidence type="ECO:0000313" key="11">
    <source>
        <dbReference type="EMBL" id="SFG33657.1"/>
    </source>
</evidence>
<comment type="catalytic activity">
    <reaction evidence="8 9">
        <text>(2S,6S)-2,6-diaminopimelate = meso-2,6-diaminopimelate</text>
        <dbReference type="Rhea" id="RHEA:15393"/>
        <dbReference type="ChEBI" id="CHEBI:57609"/>
        <dbReference type="ChEBI" id="CHEBI:57791"/>
        <dbReference type="EC" id="5.1.1.7"/>
    </reaction>
</comment>
<gene>
    <name evidence="9" type="primary">dapF</name>
    <name evidence="11" type="ORF">SAMN04488025_1277</name>
</gene>